<keyword evidence="1" id="KW-0175">Coiled coil</keyword>
<evidence type="ECO:0000313" key="2">
    <source>
        <dbReference type="Proteomes" id="UP000046392"/>
    </source>
</evidence>
<proteinExistence type="predicted"/>
<dbReference type="GO" id="GO:0019825">
    <property type="term" value="F:oxygen binding"/>
    <property type="evidence" value="ECO:0007669"/>
    <property type="project" value="InterPro"/>
</dbReference>
<reference evidence="3" key="1">
    <citation type="submission" date="2017-02" db="UniProtKB">
        <authorList>
            <consortium name="WormBaseParasite"/>
        </authorList>
    </citation>
    <scope>IDENTIFICATION</scope>
</reference>
<sequence length="339" mass="39679">MLRIMEAIQRRKLIQLLNDEYKQDMVHDGQETTDGVINYTSPPKVIGKQNAINYDNIPYITTPSLTNANKKFTKNITNEDLHKFIESLENKLTDLQRKALRITWKKMSEAPRTSSKGMLCIMEKIFDKMISENPEISNVFYRSAFLSCIEDNRKMKMLKNENNDTEKCPFKKKTIATLRDHANILLDFVNTIMAQMYNIPYKPTYTYKLNSLGCSHAKLTPLGFDRNWFHMLGECFAEVMFSQESIRAFPHAPNAWSIFAVSLTERLYVECKWRKCDNYPKVQRPLQNSYTFSDWSYNNTSNDSERKFPLSSKSMYQIEDKCDDTDQESKIYTGRPTKL</sequence>
<protein>
    <submittedName>
        <fullName evidence="3">GLOBIN domain-containing protein</fullName>
    </submittedName>
</protein>
<evidence type="ECO:0000313" key="3">
    <source>
        <dbReference type="WBParaSite" id="SPAL_0001318200.1"/>
    </source>
</evidence>
<dbReference type="Gene3D" id="1.10.490.10">
    <property type="entry name" value="Globins"/>
    <property type="match status" value="1"/>
</dbReference>
<accession>A0A0N5C5F4</accession>
<dbReference type="Proteomes" id="UP000046392">
    <property type="component" value="Unplaced"/>
</dbReference>
<dbReference type="AlphaFoldDB" id="A0A0N5C5F4"/>
<name>A0A0N5C5F4_STREA</name>
<dbReference type="GO" id="GO:0020037">
    <property type="term" value="F:heme binding"/>
    <property type="evidence" value="ECO:0007669"/>
    <property type="project" value="InterPro"/>
</dbReference>
<keyword evidence="2" id="KW-1185">Reference proteome</keyword>
<dbReference type="STRING" id="174720.A0A0N5C5F4"/>
<dbReference type="SUPFAM" id="SSF46458">
    <property type="entry name" value="Globin-like"/>
    <property type="match status" value="1"/>
</dbReference>
<dbReference type="CDD" id="cd01040">
    <property type="entry name" value="Mb-like"/>
    <property type="match status" value="1"/>
</dbReference>
<feature type="coiled-coil region" evidence="1">
    <location>
        <begin position="78"/>
        <end position="105"/>
    </location>
</feature>
<organism evidence="2 3">
    <name type="scientific">Strongyloides papillosus</name>
    <name type="common">Intestinal threadworm</name>
    <dbReference type="NCBI Taxonomy" id="174720"/>
    <lineage>
        <taxon>Eukaryota</taxon>
        <taxon>Metazoa</taxon>
        <taxon>Ecdysozoa</taxon>
        <taxon>Nematoda</taxon>
        <taxon>Chromadorea</taxon>
        <taxon>Rhabditida</taxon>
        <taxon>Tylenchina</taxon>
        <taxon>Panagrolaimomorpha</taxon>
        <taxon>Strongyloidoidea</taxon>
        <taxon>Strongyloididae</taxon>
        <taxon>Strongyloides</taxon>
    </lineage>
</organism>
<evidence type="ECO:0000256" key="1">
    <source>
        <dbReference type="SAM" id="Coils"/>
    </source>
</evidence>
<dbReference type="InterPro" id="IPR009050">
    <property type="entry name" value="Globin-like_sf"/>
</dbReference>
<dbReference type="WBParaSite" id="SPAL_0001318200.1">
    <property type="protein sequence ID" value="SPAL_0001318200.1"/>
    <property type="gene ID" value="SPAL_0001318200"/>
</dbReference>
<dbReference type="InterPro" id="IPR012292">
    <property type="entry name" value="Globin/Proto"/>
</dbReference>
<dbReference type="InterPro" id="IPR044399">
    <property type="entry name" value="Mb-like_M"/>
</dbReference>